<comment type="caution">
    <text evidence="1">The sequence shown here is derived from an EMBL/GenBank/DDBJ whole genome shotgun (WGS) entry which is preliminary data.</text>
</comment>
<dbReference type="EMBL" id="LYDR01000123">
    <property type="protein sequence ID" value="ODA29800.1"/>
    <property type="molecule type" value="Genomic_DNA"/>
</dbReference>
<dbReference type="AlphaFoldDB" id="A0A1C3E998"/>
<evidence type="ECO:0000313" key="1">
    <source>
        <dbReference type="EMBL" id="ODA29800.1"/>
    </source>
</evidence>
<evidence type="ECO:0000313" key="2">
    <source>
        <dbReference type="Proteomes" id="UP000094828"/>
    </source>
</evidence>
<accession>A0A1C3E998</accession>
<keyword evidence="2" id="KW-1185">Reference proteome</keyword>
<protein>
    <submittedName>
        <fullName evidence="1">Uncharacterized protein</fullName>
    </submittedName>
</protein>
<proteinExistence type="predicted"/>
<organism evidence="1 2">
    <name type="scientific">Planctopirus hydrillae</name>
    <dbReference type="NCBI Taxonomy" id="1841610"/>
    <lineage>
        <taxon>Bacteria</taxon>
        <taxon>Pseudomonadati</taxon>
        <taxon>Planctomycetota</taxon>
        <taxon>Planctomycetia</taxon>
        <taxon>Planctomycetales</taxon>
        <taxon>Planctomycetaceae</taxon>
        <taxon>Planctopirus</taxon>
    </lineage>
</organism>
<gene>
    <name evidence="1" type="ORF">A6X21_07400</name>
</gene>
<reference evidence="1 2" key="1">
    <citation type="submission" date="2016-05" db="EMBL/GenBank/DDBJ databases">
        <title>Genomic and physiological characterization of Planctopirus sp. isolated from fresh water lake.</title>
        <authorList>
            <person name="Subhash Y."/>
            <person name="Ramana C."/>
        </authorList>
    </citation>
    <scope>NUCLEOTIDE SEQUENCE [LARGE SCALE GENOMIC DNA]</scope>
    <source>
        <strain evidence="1 2">JC280</strain>
    </source>
</reference>
<sequence>MPGHTSISDDLKRWIRRGIRKGDRVTRTEIWFSSRVIRWQAGDGNGHAEPVVLGKTTVWGTPAR</sequence>
<dbReference type="Proteomes" id="UP000094828">
    <property type="component" value="Unassembled WGS sequence"/>
</dbReference>
<name>A0A1C3E998_9PLAN</name>